<accession>A0A8D8BPM1</accession>
<proteinExistence type="predicted"/>
<evidence type="ECO:0000313" key="2">
    <source>
        <dbReference type="EMBL" id="CAG6479589.1"/>
    </source>
</evidence>
<reference evidence="2" key="1">
    <citation type="submission" date="2021-05" db="EMBL/GenBank/DDBJ databases">
        <authorList>
            <person name="Alioto T."/>
            <person name="Alioto T."/>
            <person name="Gomez Garrido J."/>
        </authorList>
    </citation>
    <scope>NUCLEOTIDE SEQUENCE</scope>
</reference>
<sequence>MGITTRLTDRGTSWRMPSTRTRWPPTAGTSTLTRMKIGRKTRPNLRMESTFTPWLFTSWDTRWALPIPRSTPPSCFPTTKESPRERWITMTSWRCTNSTSRTLT</sequence>
<dbReference type="EMBL" id="HBUE01085785">
    <property type="protein sequence ID" value="CAG6479589.1"/>
    <property type="molecule type" value="Transcribed_RNA"/>
</dbReference>
<feature type="region of interest" description="Disordered" evidence="1">
    <location>
        <begin position="1"/>
        <end position="30"/>
    </location>
</feature>
<name>A0A8D8BPM1_CULPI</name>
<evidence type="ECO:0000256" key="1">
    <source>
        <dbReference type="SAM" id="MobiDB-lite"/>
    </source>
</evidence>
<feature type="compositionally biased region" description="Polar residues" evidence="1">
    <location>
        <begin position="15"/>
        <end position="30"/>
    </location>
</feature>
<protein>
    <submittedName>
        <fullName evidence="2">(northern house mosquito) hypothetical protein</fullName>
    </submittedName>
</protein>
<dbReference type="AlphaFoldDB" id="A0A8D8BPM1"/>
<organism evidence="2">
    <name type="scientific">Culex pipiens</name>
    <name type="common">House mosquito</name>
    <dbReference type="NCBI Taxonomy" id="7175"/>
    <lineage>
        <taxon>Eukaryota</taxon>
        <taxon>Metazoa</taxon>
        <taxon>Ecdysozoa</taxon>
        <taxon>Arthropoda</taxon>
        <taxon>Hexapoda</taxon>
        <taxon>Insecta</taxon>
        <taxon>Pterygota</taxon>
        <taxon>Neoptera</taxon>
        <taxon>Endopterygota</taxon>
        <taxon>Diptera</taxon>
        <taxon>Nematocera</taxon>
        <taxon>Culicoidea</taxon>
        <taxon>Culicidae</taxon>
        <taxon>Culicinae</taxon>
        <taxon>Culicini</taxon>
        <taxon>Culex</taxon>
        <taxon>Culex</taxon>
    </lineage>
</organism>